<organism evidence="12 13">
    <name type="scientific">Ligilactobacillus pabuli</name>
    <dbReference type="NCBI Taxonomy" id="2886039"/>
    <lineage>
        <taxon>Bacteria</taxon>
        <taxon>Bacillati</taxon>
        <taxon>Bacillota</taxon>
        <taxon>Bacilli</taxon>
        <taxon>Lactobacillales</taxon>
        <taxon>Lactobacillaceae</taxon>
        <taxon>Ligilactobacillus</taxon>
    </lineage>
</organism>
<comment type="caution">
    <text evidence="12">The sequence shown here is derived from an EMBL/GenBank/DDBJ whole genome shotgun (WGS) entry which is preliminary data.</text>
</comment>
<evidence type="ECO:0000256" key="9">
    <source>
        <dbReference type="ARBA" id="ARBA00048348"/>
    </source>
</evidence>
<dbReference type="InterPro" id="IPR018338">
    <property type="entry name" value="Carbonic_anhydrase_a-class_CS"/>
</dbReference>
<dbReference type="RefSeq" id="WP_244055510.1">
    <property type="nucleotide sequence ID" value="NZ_BQXH01000013.1"/>
</dbReference>
<comment type="similarity">
    <text evidence="3 10">Belongs to the alpha-carbonic anhydrase family.</text>
</comment>
<comment type="cofactor">
    <cofactor evidence="1 10">
        <name>Zn(2+)</name>
        <dbReference type="ChEBI" id="CHEBI:29105"/>
    </cofactor>
</comment>
<evidence type="ECO:0000256" key="4">
    <source>
        <dbReference type="ARBA" id="ARBA00012925"/>
    </source>
</evidence>
<dbReference type="InterPro" id="IPR023561">
    <property type="entry name" value="Carbonic_anhydrase_a-class"/>
</dbReference>
<dbReference type="Pfam" id="PF00194">
    <property type="entry name" value="Carb_anhydrase"/>
    <property type="match status" value="1"/>
</dbReference>
<dbReference type="EMBL" id="BQXH01000013">
    <property type="protein sequence ID" value="GKS81764.1"/>
    <property type="molecule type" value="Genomic_DNA"/>
</dbReference>
<keyword evidence="7 10" id="KW-0862">Zinc</keyword>
<dbReference type="CDD" id="cd03124">
    <property type="entry name" value="alpha_CA_prokaryotic_like"/>
    <property type="match status" value="1"/>
</dbReference>
<keyword evidence="8 10" id="KW-0456">Lyase</keyword>
<evidence type="ECO:0000256" key="3">
    <source>
        <dbReference type="ARBA" id="ARBA00010718"/>
    </source>
</evidence>
<gene>
    <name evidence="12" type="primary">cah</name>
    <name evidence="12" type="ORF">LPAF129_14500</name>
</gene>
<dbReference type="InterPro" id="IPR001148">
    <property type="entry name" value="CA_dom"/>
</dbReference>
<dbReference type="EC" id="4.2.1.1" evidence="4 10"/>
<dbReference type="PANTHER" id="PTHR18952:SF265">
    <property type="entry name" value="CARBONIC ANHYDRASE"/>
    <property type="match status" value="1"/>
</dbReference>
<evidence type="ECO:0000256" key="1">
    <source>
        <dbReference type="ARBA" id="ARBA00001947"/>
    </source>
</evidence>
<comment type="function">
    <text evidence="2 10">Reversible hydration of carbon dioxide.</text>
</comment>
<keyword evidence="13" id="KW-1185">Reference proteome</keyword>
<dbReference type="Gene3D" id="3.10.200.10">
    <property type="entry name" value="Alpha carbonic anhydrase"/>
    <property type="match status" value="1"/>
</dbReference>
<dbReference type="PANTHER" id="PTHR18952">
    <property type="entry name" value="CARBONIC ANHYDRASE"/>
    <property type="match status" value="1"/>
</dbReference>
<dbReference type="InterPro" id="IPR041891">
    <property type="entry name" value="Alpha_CA_prokaryot-like"/>
</dbReference>
<evidence type="ECO:0000256" key="5">
    <source>
        <dbReference type="ARBA" id="ARBA00014628"/>
    </source>
</evidence>
<dbReference type="SUPFAM" id="SSF51069">
    <property type="entry name" value="Carbonic anhydrase"/>
    <property type="match status" value="1"/>
</dbReference>
<dbReference type="SMART" id="SM01057">
    <property type="entry name" value="Carb_anhydrase"/>
    <property type="match status" value="1"/>
</dbReference>
<name>A0ABQ5JKW2_9LACO</name>
<proteinExistence type="inferred from homology"/>
<keyword evidence="6 10" id="KW-0479">Metal-binding</keyword>
<protein>
    <recommendedName>
        <fullName evidence="5 10">Carbonic anhydrase</fullName>
        <ecNumber evidence="4 10">4.2.1.1</ecNumber>
    </recommendedName>
</protein>
<sequence length="209" mass="23537">MEYLDYSQQANWEPHSSFESPIDLTVSQNLHQSFTQQSLSLTFTANEPLVKKEQANGDQFLAQGSLNIGDQKFELQRLHFHDGSEHTINGQYFDGEIHLVYQNAAQANLVLAILCEVAPDSQEQLPLSQIYQEQASSSDLADLLPDELSYYTYTGSLTTPPLQTGVTWVVLAQPHLISKESKAALHADYPDNHRELQAVNGRKVQFFQQ</sequence>
<dbReference type="PROSITE" id="PS00162">
    <property type="entry name" value="ALPHA_CA_1"/>
    <property type="match status" value="1"/>
</dbReference>
<reference evidence="12" key="1">
    <citation type="journal article" date="2022" name="Int. J. Syst. Evol. Microbiol.">
        <title>A novel species of lactic acid bacteria, Ligilactobacillus pabuli sp. nov., isolated from alfalfa silage.</title>
        <authorList>
            <person name="Tohno M."/>
            <person name="Tanizawa Y."/>
            <person name="Sawada H."/>
            <person name="Sakamoto M."/>
            <person name="Ohkuma M."/>
            <person name="Kobayashi H."/>
        </authorList>
    </citation>
    <scope>NUCLEOTIDE SEQUENCE</scope>
    <source>
        <strain evidence="12">AF129</strain>
    </source>
</reference>
<dbReference type="PROSITE" id="PS51144">
    <property type="entry name" value="ALPHA_CA_2"/>
    <property type="match status" value="1"/>
</dbReference>
<evidence type="ECO:0000256" key="6">
    <source>
        <dbReference type="ARBA" id="ARBA00022723"/>
    </source>
</evidence>
<comment type="catalytic activity">
    <reaction evidence="9 10">
        <text>hydrogencarbonate + H(+) = CO2 + H2O</text>
        <dbReference type="Rhea" id="RHEA:10748"/>
        <dbReference type="ChEBI" id="CHEBI:15377"/>
        <dbReference type="ChEBI" id="CHEBI:15378"/>
        <dbReference type="ChEBI" id="CHEBI:16526"/>
        <dbReference type="ChEBI" id="CHEBI:17544"/>
        <dbReference type="EC" id="4.2.1.1"/>
    </reaction>
</comment>
<evidence type="ECO:0000256" key="10">
    <source>
        <dbReference type="RuleBase" id="RU367011"/>
    </source>
</evidence>
<feature type="domain" description="Alpha-carbonic anhydrase" evidence="11">
    <location>
        <begin position="1"/>
        <end position="209"/>
    </location>
</feature>
<evidence type="ECO:0000256" key="7">
    <source>
        <dbReference type="ARBA" id="ARBA00022833"/>
    </source>
</evidence>
<evidence type="ECO:0000259" key="11">
    <source>
        <dbReference type="PROSITE" id="PS51144"/>
    </source>
</evidence>
<evidence type="ECO:0000313" key="12">
    <source>
        <dbReference type="EMBL" id="GKS81764.1"/>
    </source>
</evidence>
<accession>A0ABQ5JKW2</accession>
<dbReference type="InterPro" id="IPR036398">
    <property type="entry name" value="CA_dom_sf"/>
</dbReference>
<evidence type="ECO:0000256" key="2">
    <source>
        <dbReference type="ARBA" id="ARBA00002904"/>
    </source>
</evidence>
<evidence type="ECO:0000256" key="8">
    <source>
        <dbReference type="ARBA" id="ARBA00023239"/>
    </source>
</evidence>
<dbReference type="Proteomes" id="UP001055149">
    <property type="component" value="Unassembled WGS sequence"/>
</dbReference>
<evidence type="ECO:0000313" key="13">
    <source>
        <dbReference type="Proteomes" id="UP001055149"/>
    </source>
</evidence>